<proteinExistence type="inferred from homology"/>
<dbReference type="PROSITE" id="PS51257">
    <property type="entry name" value="PROKAR_LIPOPROTEIN"/>
    <property type="match status" value="1"/>
</dbReference>
<sequence>MRLLLLGFSIFFLVSCQSGDSEMSRTVDMYNDSGDMVGTAVLNQGSDGVSIKLTLEGLEPGFHGIHVHEFASCEAPDFESAGNHLDPDGNEHGLMHPKGAHLGDLPNIEADGGGLVDAELMLPGATLLDGKQSLLRGEGTSIVVHEAQDDGVSQPSGDSGARILCGELKADPDQESDSETEDSPSDPTETNEEEE</sequence>
<reference evidence="4 5" key="1">
    <citation type="journal article" date="2015" name="Antonie Van Leeuwenhoek">
        <title>Oceanobacillus bengalensis sp. nov., a bacterium isolated from seawater of the Bay of Bengal.</title>
        <authorList>
            <person name="Yongchang O."/>
            <person name="Xiang W."/>
            <person name="Wang G."/>
        </authorList>
    </citation>
    <scope>NUCLEOTIDE SEQUENCE [LARGE SCALE GENOMIC DNA]</scope>
    <source>
        <strain evidence="4 5">MCCC 1K00260</strain>
    </source>
</reference>
<dbReference type="InterPro" id="IPR024134">
    <property type="entry name" value="SOD_Cu/Zn_/chaperone"/>
</dbReference>
<feature type="domain" description="Superoxide dismutase copper/zinc binding" evidence="3">
    <location>
        <begin position="37"/>
        <end position="166"/>
    </location>
</feature>
<comment type="caution">
    <text evidence="4">The sequence shown here is derived from an EMBL/GenBank/DDBJ whole genome shotgun (WGS) entry which is preliminary data.</text>
</comment>
<evidence type="ECO:0000256" key="2">
    <source>
        <dbReference type="SAM" id="MobiDB-lite"/>
    </source>
</evidence>
<dbReference type="InterPro" id="IPR036423">
    <property type="entry name" value="SOD-like_Cu/Zn_dom_sf"/>
</dbReference>
<dbReference type="OrthoDB" id="9792957at2"/>
<evidence type="ECO:0000313" key="5">
    <source>
        <dbReference type="Proteomes" id="UP000281813"/>
    </source>
</evidence>
<feature type="region of interest" description="Disordered" evidence="2">
    <location>
        <begin position="146"/>
        <end position="195"/>
    </location>
</feature>
<dbReference type="EMBL" id="RBZO01000020">
    <property type="protein sequence ID" value="RKQ14495.1"/>
    <property type="molecule type" value="Genomic_DNA"/>
</dbReference>
<dbReference type="CDD" id="cd00305">
    <property type="entry name" value="Cu-Zn_Superoxide_Dismutase"/>
    <property type="match status" value="1"/>
</dbReference>
<dbReference type="PANTHER" id="PTHR10003">
    <property type="entry name" value="SUPEROXIDE DISMUTASE CU-ZN -RELATED"/>
    <property type="match status" value="1"/>
</dbReference>
<accession>A0A494YW95</accession>
<comment type="similarity">
    <text evidence="1">Belongs to the Cu-Zn superoxide dismutase family.</text>
</comment>
<protein>
    <submittedName>
        <fullName evidence="4">Superoxide dismutase family protein</fullName>
    </submittedName>
</protein>
<evidence type="ECO:0000259" key="3">
    <source>
        <dbReference type="Pfam" id="PF00080"/>
    </source>
</evidence>
<dbReference type="RefSeq" id="WP_121132384.1">
    <property type="nucleotide sequence ID" value="NZ_JBHUFK010000038.1"/>
</dbReference>
<feature type="compositionally biased region" description="Acidic residues" evidence="2">
    <location>
        <begin position="173"/>
        <end position="195"/>
    </location>
</feature>
<dbReference type="AlphaFoldDB" id="A0A494YW95"/>
<evidence type="ECO:0000256" key="1">
    <source>
        <dbReference type="ARBA" id="ARBA00010457"/>
    </source>
</evidence>
<dbReference type="GO" id="GO:0005507">
    <property type="term" value="F:copper ion binding"/>
    <property type="evidence" value="ECO:0007669"/>
    <property type="project" value="InterPro"/>
</dbReference>
<evidence type="ECO:0000313" key="4">
    <source>
        <dbReference type="EMBL" id="RKQ14495.1"/>
    </source>
</evidence>
<dbReference type="Gene3D" id="2.60.40.200">
    <property type="entry name" value="Superoxide dismutase, copper/zinc binding domain"/>
    <property type="match status" value="1"/>
</dbReference>
<keyword evidence="5" id="KW-1185">Reference proteome</keyword>
<name>A0A494YW95_9BACI</name>
<gene>
    <name evidence="4" type="ORF">D8M05_12740</name>
</gene>
<dbReference type="SUPFAM" id="SSF49329">
    <property type="entry name" value="Cu,Zn superoxide dismutase-like"/>
    <property type="match status" value="1"/>
</dbReference>
<dbReference type="Pfam" id="PF00080">
    <property type="entry name" value="Sod_Cu"/>
    <property type="match status" value="1"/>
</dbReference>
<dbReference type="Proteomes" id="UP000281813">
    <property type="component" value="Unassembled WGS sequence"/>
</dbReference>
<dbReference type="GO" id="GO:0006801">
    <property type="term" value="P:superoxide metabolic process"/>
    <property type="evidence" value="ECO:0007669"/>
    <property type="project" value="InterPro"/>
</dbReference>
<dbReference type="InterPro" id="IPR001424">
    <property type="entry name" value="SOD_Cu_Zn_dom"/>
</dbReference>
<organism evidence="4 5">
    <name type="scientific">Oceanobacillus bengalensis</name>
    <dbReference type="NCBI Taxonomy" id="1435466"/>
    <lineage>
        <taxon>Bacteria</taxon>
        <taxon>Bacillati</taxon>
        <taxon>Bacillota</taxon>
        <taxon>Bacilli</taxon>
        <taxon>Bacillales</taxon>
        <taxon>Bacillaceae</taxon>
        <taxon>Oceanobacillus</taxon>
    </lineage>
</organism>